<dbReference type="Gene3D" id="3.40.630.30">
    <property type="match status" value="1"/>
</dbReference>
<dbReference type="PANTHER" id="PTHR13947:SF37">
    <property type="entry name" value="LD18367P"/>
    <property type="match status" value="1"/>
</dbReference>
<gene>
    <name evidence="3" type="ORF">ABU178_08685</name>
</gene>
<dbReference type="RefSeq" id="WP_397213865.1">
    <property type="nucleotide sequence ID" value="NZ_JBGFSN010000004.1"/>
</dbReference>
<dbReference type="InterPro" id="IPR050769">
    <property type="entry name" value="NAT_camello-type"/>
</dbReference>
<dbReference type="Proteomes" id="UP001611251">
    <property type="component" value="Unassembled WGS sequence"/>
</dbReference>
<name>A0ABW7PVC1_9GAMM</name>
<dbReference type="InterPro" id="IPR016181">
    <property type="entry name" value="Acyl_CoA_acyltransferase"/>
</dbReference>
<accession>A0ABW7PVC1</accession>
<evidence type="ECO:0000313" key="4">
    <source>
        <dbReference type="Proteomes" id="UP001611251"/>
    </source>
</evidence>
<comment type="caution">
    <text evidence="3">The sequence shown here is derived from an EMBL/GenBank/DDBJ whole genome shotgun (WGS) entry which is preliminary data.</text>
</comment>
<proteinExistence type="predicted"/>
<evidence type="ECO:0000259" key="2">
    <source>
        <dbReference type="PROSITE" id="PS51186"/>
    </source>
</evidence>
<dbReference type="Pfam" id="PF00583">
    <property type="entry name" value="Acetyltransf_1"/>
    <property type="match status" value="1"/>
</dbReference>
<organism evidence="3 4">
    <name type="scientific">Pantoea osteomyelitidis</name>
    <dbReference type="NCBI Taxonomy" id="3230026"/>
    <lineage>
        <taxon>Bacteria</taxon>
        <taxon>Pseudomonadati</taxon>
        <taxon>Pseudomonadota</taxon>
        <taxon>Gammaproteobacteria</taxon>
        <taxon>Enterobacterales</taxon>
        <taxon>Erwiniaceae</taxon>
        <taxon>Pantoea</taxon>
    </lineage>
</organism>
<dbReference type="CDD" id="cd04301">
    <property type="entry name" value="NAT_SF"/>
    <property type="match status" value="1"/>
</dbReference>
<reference evidence="3 4" key="1">
    <citation type="submission" date="2024-08" db="EMBL/GenBank/DDBJ databases">
        <title>Pantoea ronii - a newly identified human opportunistic pathogen.</title>
        <authorList>
            <person name="Keidar-Friedman D."/>
            <person name="Sorek N."/>
            <person name="Leshin-Carmel D."/>
            <person name="Tsur A."/>
            <person name="Amsalem M."/>
            <person name="Tolkach D."/>
            <person name="Brosh-Nissimov T."/>
        </authorList>
    </citation>
    <scope>NUCLEOTIDE SEQUENCE [LARGE SCALE GENOMIC DNA]</scope>
    <source>
        <strain evidence="3 4">AA23256</strain>
    </source>
</reference>
<feature type="domain" description="N-acetyltransferase" evidence="2">
    <location>
        <begin position="12"/>
        <end position="150"/>
    </location>
</feature>
<evidence type="ECO:0000313" key="3">
    <source>
        <dbReference type="EMBL" id="MFH8134246.1"/>
    </source>
</evidence>
<dbReference type="SUPFAM" id="SSF55729">
    <property type="entry name" value="Acyl-CoA N-acyltransferases (Nat)"/>
    <property type="match status" value="1"/>
</dbReference>
<keyword evidence="4" id="KW-1185">Reference proteome</keyword>
<sequence>MITVEKSDPLSPDSRYLIEKLSAELASITGDSGKSTFTITSMDEERALWALAKDRKGNAIGCGAIRPLTENIAELKRMYSDRSSPGIGNALLTFLEASAKSLGYDELWLETRHVNQRAVNFYKKNGYIRIENYGPYVGREEAVCFAKSLQS</sequence>
<protein>
    <submittedName>
        <fullName evidence="3">GNAT family N-acetyltransferase</fullName>
    </submittedName>
</protein>
<evidence type="ECO:0000256" key="1">
    <source>
        <dbReference type="ARBA" id="ARBA00022679"/>
    </source>
</evidence>
<dbReference type="PANTHER" id="PTHR13947">
    <property type="entry name" value="GNAT FAMILY N-ACETYLTRANSFERASE"/>
    <property type="match status" value="1"/>
</dbReference>
<keyword evidence="1" id="KW-0808">Transferase</keyword>
<dbReference type="EMBL" id="JBGFSN010000004">
    <property type="protein sequence ID" value="MFH8134246.1"/>
    <property type="molecule type" value="Genomic_DNA"/>
</dbReference>
<dbReference type="InterPro" id="IPR000182">
    <property type="entry name" value="GNAT_dom"/>
</dbReference>
<dbReference type="PROSITE" id="PS51186">
    <property type="entry name" value="GNAT"/>
    <property type="match status" value="1"/>
</dbReference>